<reference evidence="4 5" key="1">
    <citation type="journal article" date="2019" name="Int. J. Syst. Evol. Microbiol.">
        <title>The Global Catalogue of Microorganisms (GCM) 10K type strain sequencing project: providing services to taxonomists for standard genome sequencing and annotation.</title>
        <authorList>
            <consortium name="The Broad Institute Genomics Platform"/>
            <consortium name="The Broad Institute Genome Sequencing Center for Infectious Disease"/>
            <person name="Wu L."/>
            <person name="Ma J."/>
        </authorList>
    </citation>
    <scope>NUCLEOTIDE SEQUENCE [LARGE SCALE GENOMIC DNA]</scope>
    <source>
        <strain evidence="4 5">JCM 16343</strain>
    </source>
</reference>
<dbReference type="InterPro" id="IPR016181">
    <property type="entry name" value="Acyl_CoA_acyltransferase"/>
</dbReference>
<name>A0ABN0VUH6_9GAMM</name>
<keyword evidence="1" id="KW-0808">Transferase</keyword>
<dbReference type="Pfam" id="PF00583">
    <property type="entry name" value="Acetyltransf_1"/>
    <property type="match status" value="1"/>
</dbReference>
<dbReference type="PANTHER" id="PTHR43072">
    <property type="entry name" value="N-ACETYLTRANSFERASE"/>
    <property type="match status" value="1"/>
</dbReference>
<sequence>MGKLTPPAPSYGKFRMTASDFSSTSPFTTVLERLLDHDVRLARPDDLPAITAIYNQNIASKRATADLLPVTVAQRQAWFDAHYDNPKRPIYVLCNEAGKIVAWGSFSDLYARPAYHISSEISVYIHEDAQKRGLGAALVDWMLQQAPSLGIHHVVALIFAHNTPSIKLFNKLGFCQWGHMPSVCDMDGFYADVVMLGRSVFTDIMQPSA</sequence>
<keyword evidence="5" id="KW-1185">Reference proteome</keyword>
<evidence type="ECO:0000313" key="5">
    <source>
        <dbReference type="Proteomes" id="UP001501787"/>
    </source>
</evidence>
<dbReference type="SUPFAM" id="SSF55729">
    <property type="entry name" value="Acyl-CoA N-acyltransferases (Nat)"/>
    <property type="match status" value="1"/>
</dbReference>
<dbReference type="Proteomes" id="UP001501787">
    <property type="component" value="Unassembled WGS sequence"/>
</dbReference>
<evidence type="ECO:0000313" key="4">
    <source>
        <dbReference type="EMBL" id="GAA0317685.1"/>
    </source>
</evidence>
<evidence type="ECO:0000259" key="3">
    <source>
        <dbReference type="PROSITE" id="PS51186"/>
    </source>
</evidence>
<dbReference type="EMBL" id="BAAAFR010000004">
    <property type="protein sequence ID" value="GAA0317685.1"/>
    <property type="molecule type" value="Genomic_DNA"/>
</dbReference>
<feature type="domain" description="N-acetyltransferase" evidence="3">
    <location>
        <begin position="37"/>
        <end position="197"/>
    </location>
</feature>
<dbReference type="PANTHER" id="PTHR43072:SF23">
    <property type="entry name" value="UPF0039 PROTEIN C11D3.02C"/>
    <property type="match status" value="1"/>
</dbReference>
<comment type="caution">
    <text evidence="4">The sequence shown here is derived from an EMBL/GenBank/DDBJ whole genome shotgun (WGS) entry which is preliminary data.</text>
</comment>
<protein>
    <submittedName>
        <fullName evidence="4">GNAT family N-acetyltransferase</fullName>
    </submittedName>
</protein>
<dbReference type="InterPro" id="IPR000182">
    <property type="entry name" value="GNAT_dom"/>
</dbReference>
<organism evidence="4 5">
    <name type="scientific">Psychrobacter aestuarii</name>
    <dbReference type="NCBI Taxonomy" id="556327"/>
    <lineage>
        <taxon>Bacteria</taxon>
        <taxon>Pseudomonadati</taxon>
        <taxon>Pseudomonadota</taxon>
        <taxon>Gammaproteobacteria</taxon>
        <taxon>Moraxellales</taxon>
        <taxon>Moraxellaceae</taxon>
        <taxon>Psychrobacter</taxon>
    </lineage>
</organism>
<dbReference type="CDD" id="cd04301">
    <property type="entry name" value="NAT_SF"/>
    <property type="match status" value="1"/>
</dbReference>
<proteinExistence type="predicted"/>
<keyword evidence="2" id="KW-0012">Acyltransferase</keyword>
<evidence type="ECO:0000256" key="1">
    <source>
        <dbReference type="ARBA" id="ARBA00022679"/>
    </source>
</evidence>
<dbReference type="Gene3D" id="3.40.630.30">
    <property type="match status" value="1"/>
</dbReference>
<gene>
    <name evidence="4" type="ORF">GCM10009129_13980</name>
</gene>
<evidence type="ECO:0000256" key="2">
    <source>
        <dbReference type="ARBA" id="ARBA00023315"/>
    </source>
</evidence>
<accession>A0ABN0VUH6</accession>
<dbReference type="PROSITE" id="PS51186">
    <property type="entry name" value="GNAT"/>
    <property type="match status" value="1"/>
</dbReference>